<gene>
    <name evidence="3" type="ORF">VKT23_010367</name>
</gene>
<organism evidence="3 4">
    <name type="scientific">Marasmiellus scandens</name>
    <dbReference type="NCBI Taxonomy" id="2682957"/>
    <lineage>
        <taxon>Eukaryota</taxon>
        <taxon>Fungi</taxon>
        <taxon>Dikarya</taxon>
        <taxon>Basidiomycota</taxon>
        <taxon>Agaricomycotina</taxon>
        <taxon>Agaricomycetes</taxon>
        <taxon>Agaricomycetidae</taxon>
        <taxon>Agaricales</taxon>
        <taxon>Marasmiineae</taxon>
        <taxon>Omphalotaceae</taxon>
        <taxon>Marasmiellus</taxon>
    </lineage>
</organism>
<sequence>MHPTRANLPQASNQADEDPAMMSPSVRLALRLSTLPSDFFDEVLAKLATLPYDIWDDDAMANADPNVLMRDMNARRARMSPKDKVDTSALFVSEFEQTRNVSCLDQAAGMLRDAIDGFNASGDTNGKYDALRRLTGCLGMRFESSGDLRDLSAAIEVVRNTVEACPSNAEVAETFYTLGELLSRRFNHFKDPDDRIEALKSFMRGLSLLPEEDRHRPLFEQSIVKSSIASLDTSQTVPFTVIKTILFDDVYPLTKRTRAEVLARVGSELSQRFQHRGAMQDLEEAVILLQNSTELDPTNANTMSSYGVSRLIRFERRGMSDDLSAAVTAQKQAVELLDEMDENLPGVLNNLGNVLQMRFEHSGKVEDIDEAINVHTRALYHFKLKEEEKSAHHYSLGIAYHRRFEHLQDLTDLQLAVRAQRTAVATMPEDHPLKAQYLASYGKTLFGRYNSSHHKEDLEESIQLQQKALELTPSDHPARPLRLLNLAQTMRERTLITKELEDIEEAIIITEQLIPSFHNGNSLQQAVASLCLSGTLRMRYIISKTTLNIVRSEDLDRAIDVARQGLKIIPNGLETAKFCNELGICLLLRYREADDPAESDLDEAISTFGKGARHASKPAMTQFICATQWARLCTKERGIQAGVAAFKTVFELIPQLVWIGNDLHRRYKDTKSVRIVLNEAVAIAIKAGELNLALEWAEQGRCIVWSQILQLRQPVNDTIGDTLAGELRSVTSELQNMGMESRQLAYGNELVIELLAAVAQITMPRDSPSPISGMSREEFARRLAIFPTLLHDADNQRKRRLVEKYEGLVEQVQIMPGNDRFMRPKRFSELYAAAHDGPVVFINVCTERCDAIAIVPGQEEVILIPLETFSEEIAEQMLSRFVGVLEKKGVRTKSRGFPQPTFTSELRAILASLWSDVVRPVVLALEEHLHSLDGTLPHITWCTSGPLTFLPLHAAGIFEDKESPVGERVFDHVVSSYTPSITALLSAQNHKHAQLTTAPRLLAVSQPNTPDEEEIPLTVKEIEILQGMYPDLTWINDAEGTKEAVMKAIQEHDWVHFACHGEQNMENPLQSAFLLQDGGLELVDLMKQSFTHTQLAYLSACRTAAGSENFPEEAVHLAAGMLMAGFRNVVATLWAIGDDDATFIAEHFYRYLKEEGGGDSSRAPYALHHAMGKLRESIGERHFTRWIPFIHFGA</sequence>
<dbReference type="InterPro" id="IPR024983">
    <property type="entry name" value="CHAT_dom"/>
</dbReference>
<evidence type="ECO:0000313" key="4">
    <source>
        <dbReference type="Proteomes" id="UP001498398"/>
    </source>
</evidence>
<proteinExistence type="predicted"/>
<feature type="region of interest" description="Disordered" evidence="1">
    <location>
        <begin position="1"/>
        <end position="20"/>
    </location>
</feature>
<dbReference type="SUPFAM" id="SSF48452">
    <property type="entry name" value="TPR-like"/>
    <property type="match status" value="1"/>
</dbReference>
<dbReference type="EMBL" id="JBANRG010000020">
    <property type="protein sequence ID" value="KAK7457066.1"/>
    <property type="molecule type" value="Genomic_DNA"/>
</dbReference>
<protein>
    <recommendedName>
        <fullName evidence="2">CHAT domain-containing protein</fullName>
    </recommendedName>
</protein>
<evidence type="ECO:0000256" key="1">
    <source>
        <dbReference type="SAM" id="MobiDB-lite"/>
    </source>
</evidence>
<keyword evidence="4" id="KW-1185">Reference proteome</keyword>
<comment type="caution">
    <text evidence="3">The sequence shown here is derived from an EMBL/GenBank/DDBJ whole genome shotgun (WGS) entry which is preliminary data.</text>
</comment>
<name>A0ABR1JBH5_9AGAR</name>
<evidence type="ECO:0000259" key="2">
    <source>
        <dbReference type="Pfam" id="PF12770"/>
    </source>
</evidence>
<dbReference type="Proteomes" id="UP001498398">
    <property type="component" value="Unassembled WGS sequence"/>
</dbReference>
<dbReference type="Pfam" id="PF12770">
    <property type="entry name" value="CHAT"/>
    <property type="match status" value="1"/>
</dbReference>
<dbReference type="Gene3D" id="1.25.40.10">
    <property type="entry name" value="Tetratricopeptide repeat domain"/>
    <property type="match status" value="2"/>
</dbReference>
<feature type="domain" description="CHAT" evidence="2">
    <location>
        <begin position="910"/>
        <end position="1193"/>
    </location>
</feature>
<accession>A0ABR1JBH5</accession>
<dbReference type="InterPro" id="IPR011990">
    <property type="entry name" value="TPR-like_helical_dom_sf"/>
</dbReference>
<evidence type="ECO:0000313" key="3">
    <source>
        <dbReference type="EMBL" id="KAK7457066.1"/>
    </source>
</evidence>
<reference evidence="3 4" key="1">
    <citation type="submission" date="2024-01" db="EMBL/GenBank/DDBJ databases">
        <title>A draft genome for the cacao thread blight pathogen Marasmiellus scandens.</title>
        <authorList>
            <person name="Baruah I.K."/>
            <person name="Leung J."/>
            <person name="Bukari Y."/>
            <person name="Amoako-Attah I."/>
            <person name="Meinhardt L.W."/>
            <person name="Bailey B.A."/>
            <person name="Cohen S.P."/>
        </authorList>
    </citation>
    <scope>NUCLEOTIDE SEQUENCE [LARGE SCALE GENOMIC DNA]</scope>
    <source>
        <strain evidence="3 4">GH-19</strain>
    </source>
</reference>